<dbReference type="GO" id="GO:0016301">
    <property type="term" value="F:kinase activity"/>
    <property type="evidence" value="ECO:0007669"/>
    <property type="project" value="UniProtKB-KW"/>
</dbReference>
<protein>
    <submittedName>
        <fullName evidence="2">HPr kinase/phosphatase C-terminal domain-containing protein</fullName>
    </submittedName>
</protein>
<dbReference type="CDD" id="cd01918">
    <property type="entry name" value="HprK_C"/>
    <property type="match status" value="1"/>
</dbReference>
<feature type="domain" description="HPr kinase/phosphorylase C-terminal" evidence="1">
    <location>
        <begin position="10"/>
        <end position="88"/>
    </location>
</feature>
<dbReference type="Proteomes" id="UP001623232">
    <property type="component" value="Chromosome"/>
</dbReference>
<reference evidence="2 3" key="1">
    <citation type="submission" date="2023-04" db="EMBL/GenBank/DDBJ databases">
        <title>Complete genome sequence of Alisedimentitalea scapharcae.</title>
        <authorList>
            <person name="Rong J.-C."/>
            <person name="Yi M.-L."/>
            <person name="Zhao Q."/>
        </authorList>
    </citation>
    <scope>NUCLEOTIDE SEQUENCE [LARGE SCALE GENOMIC DNA]</scope>
    <source>
        <strain evidence="2 3">KCTC 42119</strain>
    </source>
</reference>
<accession>A0ABZ2XU54</accession>
<dbReference type="RefSeq" id="WP_406648017.1">
    <property type="nucleotide sequence ID" value="NZ_CP123584.1"/>
</dbReference>
<name>A0ABZ2XU54_9RHOB</name>
<dbReference type="InterPro" id="IPR011104">
    <property type="entry name" value="Hpr_kin/Pase_C"/>
</dbReference>
<keyword evidence="2" id="KW-0808">Transferase</keyword>
<dbReference type="SUPFAM" id="SSF53795">
    <property type="entry name" value="PEP carboxykinase-like"/>
    <property type="match status" value="1"/>
</dbReference>
<proteinExistence type="predicted"/>
<evidence type="ECO:0000313" key="2">
    <source>
        <dbReference type="EMBL" id="WZK89629.1"/>
    </source>
</evidence>
<dbReference type="Gene3D" id="3.40.50.300">
    <property type="entry name" value="P-loop containing nucleotide triphosphate hydrolases"/>
    <property type="match status" value="1"/>
</dbReference>
<dbReference type="EMBL" id="CP123584">
    <property type="protein sequence ID" value="WZK89629.1"/>
    <property type="molecule type" value="Genomic_DNA"/>
</dbReference>
<dbReference type="PANTHER" id="PTHR30305">
    <property type="entry name" value="PROTEIN YJDM-RELATED"/>
    <property type="match status" value="1"/>
</dbReference>
<keyword evidence="2" id="KW-0418">Kinase</keyword>
<sequence>MSGSDPTSVSNTLILHAACVSVDDRGVLILGKSGSGKSGLALQLMGLGATLVADDRVELKRQGADLVARVPAAIAGLIEMRGLGVLRADHRDTAVIHTVVDLDQTEENRLPDHHMIELLGLQLTLLKRVNSPVFAASLLHYLKCGRHTP</sequence>
<organism evidence="2 3">
    <name type="scientific">Aliisedimentitalea scapharcae</name>
    <dbReference type="NCBI Taxonomy" id="1524259"/>
    <lineage>
        <taxon>Bacteria</taxon>
        <taxon>Pseudomonadati</taxon>
        <taxon>Pseudomonadota</taxon>
        <taxon>Alphaproteobacteria</taxon>
        <taxon>Rhodobacterales</taxon>
        <taxon>Roseobacteraceae</taxon>
        <taxon>Aliisedimentitalea</taxon>
    </lineage>
</organism>
<evidence type="ECO:0000259" key="1">
    <source>
        <dbReference type="Pfam" id="PF07475"/>
    </source>
</evidence>
<gene>
    <name evidence="2" type="ORF">QEZ52_03495</name>
</gene>
<keyword evidence="3" id="KW-1185">Reference proteome</keyword>
<dbReference type="Pfam" id="PF07475">
    <property type="entry name" value="Hpr_kinase_C"/>
    <property type="match status" value="1"/>
</dbReference>
<dbReference type="PANTHER" id="PTHR30305:SF1">
    <property type="entry name" value="HPR KINASE_PHOSPHORYLASE"/>
    <property type="match status" value="1"/>
</dbReference>
<dbReference type="InterPro" id="IPR027417">
    <property type="entry name" value="P-loop_NTPase"/>
</dbReference>
<evidence type="ECO:0000313" key="3">
    <source>
        <dbReference type="Proteomes" id="UP001623232"/>
    </source>
</evidence>